<organism evidence="2 3">
    <name type="scientific">Sphingobacterium kyonggiense</name>
    <dbReference type="NCBI Taxonomy" id="714075"/>
    <lineage>
        <taxon>Bacteria</taxon>
        <taxon>Pseudomonadati</taxon>
        <taxon>Bacteroidota</taxon>
        <taxon>Sphingobacteriia</taxon>
        <taxon>Sphingobacteriales</taxon>
        <taxon>Sphingobacteriaceae</taxon>
        <taxon>Sphingobacterium</taxon>
    </lineage>
</organism>
<dbReference type="Proteomes" id="UP001500101">
    <property type="component" value="Unassembled WGS sequence"/>
</dbReference>
<evidence type="ECO:0000259" key="1">
    <source>
        <dbReference type="Pfam" id="PF14080"/>
    </source>
</evidence>
<protein>
    <submittedName>
        <fullName evidence="2">DUF4261 domain-containing protein</fullName>
    </submittedName>
</protein>
<dbReference type="Pfam" id="PF14080">
    <property type="entry name" value="DUF4261"/>
    <property type="match status" value="1"/>
</dbReference>
<evidence type="ECO:0000313" key="3">
    <source>
        <dbReference type="Proteomes" id="UP001500101"/>
    </source>
</evidence>
<proteinExistence type="predicted"/>
<feature type="domain" description="DUF4261" evidence="1">
    <location>
        <begin position="192"/>
        <end position="265"/>
    </location>
</feature>
<name>A0ABP7YRI3_9SPHI</name>
<sequence>MGLFDFFKKDEENQKPKLNQEDSNVLLSMPIFTKGNRYQLENLVSGLQSDWGLTISKVDGNDDSAVLTIEGEMVAIAFMSFPIPADEIENTAYYAYNWPNALSEVQKVDGHAIVSVMSSNNSTLSRFILQTKILMSILNHGNAFGIYQGSQTLLFPKDQYLAFESYIKEGNTPVPLWVYFGVQSTEEGNSMYTYGLKEFNKMEIEVLHASDSLENIHTFLLNICSYIINNDVSFQDGETLGYTQDQHILISKSKGHFLDGETLKLAI</sequence>
<comment type="caution">
    <text evidence="2">The sequence shown here is derived from an EMBL/GenBank/DDBJ whole genome shotgun (WGS) entry which is preliminary data.</text>
</comment>
<reference evidence="3" key="1">
    <citation type="journal article" date="2019" name="Int. J. Syst. Evol. Microbiol.">
        <title>The Global Catalogue of Microorganisms (GCM) 10K type strain sequencing project: providing services to taxonomists for standard genome sequencing and annotation.</title>
        <authorList>
            <consortium name="The Broad Institute Genomics Platform"/>
            <consortium name="The Broad Institute Genome Sequencing Center for Infectious Disease"/>
            <person name="Wu L."/>
            <person name="Ma J."/>
        </authorList>
    </citation>
    <scope>NUCLEOTIDE SEQUENCE [LARGE SCALE GENOMIC DNA]</scope>
    <source>
        <strain evidence="3">JCM 16704</strain>
    </source>
</reference>
<evidence type="ECO:0000313" key="2">
    <source>
        <dbReference type="EMBL" id="GAA4139318.1"/>
    </source>
</evidence>
<keyword evidence="3" id="KW-1185">Reference proteome</keyword>
<dbReference type="EMBL" id="BAAAZI010000006">
    <property type="protein sequence ID" value="GAA4139318.1"/>
    <property type="molecule type" value="Genomic_DNA"/>
</dbReference>
<accession>A0ABP7YRI3</accession>
<gene>
    <name evidence="2" type="ORF">GCM10022216_17400</name>
</gene>
<dbReference type="RefSeq" id="WP_344674304.1">
    <property type="nucleotide sequence ID" value="NZ_BAAAZI010000006.1"/>
</dbReference>
<dbReference type="InterPro" id="IPR025357">
    <property type="entry name" value="DUF4261"/>
</dbReference>